<keyword evidence="7" id="KW-1185">Reference proteome</keyword>
<dbReference type="InterPro" id="IPR036388">
    <property type="entry name" value="WH-like_DNA-bd_sf"/>
</dbReference>
<dbReference type="SUPFAM" id="SSF46785">
    <property type="entry name" value="Winged helix' DNA-binding domain"/>
    <property type="match status" value="1"/>
</dbReference>
<dbReference type="Proteomes" id="UP001579974">
    <property type="component" value="Unassembled WGS sequence"/>
</dbReference>
<evidence type="ECO:0000313" key="7">
    <source>
        <dbReference type="Proteomes" id="UP001579974"/>
    </source>
</evidence>
<evidence type="ECO:0000259" key="4">
    <source>
        <dbReference type="PROSITE" id="PS51077"/>
    </source>
</evidence>
<keyword evidence="2" id="KW-0238">DNA-binding</keyword>
<dbReference type="InterPro" id="IPR029016">
    <property type="entry name" value="GAF-like_dom_sf"/>
</dbReference>
<evidence type="ECO:0000259" key="5">
    <source>
        <dbReference type="PROSITE" id="PS51078"/>
    </source>
</evidence>
<dbReference type="RefSeq" id="WP_275472960.1">
    <property type="nucleotide sequence ID" value="NZ_CP162940.1"/>
</dbReference>
<dbReference type="PROSITE" id="PS51077">
    <property type="entry name" value="HTH_ICLR"/>
    <property type="match status" value="1"/>
</dbReference>
<feature type="domain" description="IclR-ED" evidence="5">
    <location>
        <begin position="76"/>
        <end position="253"/>
    </location>
</feature>
<name>A0ABV5AGJ6_9BACL</name>
<feature type="domain" description="HTH iclR-type" evidence="4">
    <location>
        <begin position="12"/>
        <end position="75"/>
    </location>
</feature>
<dbReference type="Gene3D" id="1.10.10.10">
    <property type="entry name" value="Winged helix-like DNA-binding domain superfamily/Winged helix DNA-binding domain"/>
    <property type="match status" value="1"/>
</dbReference>
<gene>
    <name evidence="6" type="ORF">KKP3000_000165</name>
</gene>
<evidence type="ECO:0000256" key="2">
    <source>
        <dbReference type="ARBA" id="ARBA00023125"/>
    </source>
</evidence>
<keyword evidence="1" id="KW-0805">Transcription regulation</keyword>
<dbReference type="InterPro" id="IPR014757">
    <property type="entry name" value="Tscrpt_reg_IclR_C"/>
</dbReference>
<dbReference type="Gene3D" id="3.30.450.40">
    <property type="match status" value="1"/>
</dbReference>
<dbReference type="SMART" id="SM00346">
    <property type="entry name" value="HTH_ICLR"/>
    <property type="match status" value="1"/>
</dbReference>
<dbReference type="PROSITE" id="PS51078">
    <property type="entry name" value="ICLR_ED"/>
    <property type="match status" value="1"/>
</dbReference>
<dbReference type="InterPro" id="IPR005471">
    <property type="entry name" value="Tscrpt_reg_IclR_N"/>
</dbReference>
<evidence type="ECO:0000256" key="3">
    <source>
        <dbReference type="ARBA" id="ARBA00023163"/>
    </source>
</evidence>
<organism evidence="6 7">
    <name type="scientific">Alicyclobacillus fastidiosus</name>
    <dbReference type="NCBI Taxonomy" id="392011"/>
    <lineage>
        <taxon>Bacteria</taxon>
        <taxon>Bacillati</taxon>
        <taxon>Bacillota</taxon>
        <taxon>Bacilli</taxon>
        <taxon>Bacillales</taxon>
        <taxon>Alicyclobacillaceae</taxon>
        <taxon>Alicyclobacillus</taxon>
    </lineage>
</organism>
<dbReference type="SUPFAM" id="SSF55781">
    <property type="entry name" value="GAF domain-like"/>
    <property type="match status" value="1"/>
</dbReference>
<protein>
    <submittedName>
        <fullName evidence="6">IclR family transcriptional regulator</fullName>
    </submittedName>
</protein>
<comment type="caution">
    <text evidence="6">The sequence shown here is derived from an EMBL/GenBank/DDBJ whole genome shotgun (WGS) entry which is preliminary data.</text>
</comment>
<dbReference type="Pfam" id="PF09339">
    <property type="entry name" value="HTH_IclR"/>
    <property type="match status" value="1"/>
</dbReference>
<dbReference type="InterPro" id="IPR036390">
    <property type="entry name" value="WH_DNA-bd_sf"/>
</dbReference>
<dbReference type="PANTHER" id="PTHR30136:SF8">
    <property type="entry name" value="TRANSCRIPTIONAL REGULATORY PROTEIN"/>
    <property type="match status" value="1"/>
</dbReference>
<sequence length="260" mass="27800">MTTNSNDKNRKIQSVEIGFSILKSIATARAPQTLGALSQDTGLHKSQLYRYLNTFVDLGVLTRHDQDTPRWSLGPELIGLGQVAAATLDVHIHAAPITLKLRDALQETVAVSIWRAGGPFFVGWEKSNKVVNIGLGAGAYVPLYTATGKIFRAFLPEAETQEVYDRDVSAGRIQPEAYAKDIAQVRKDGLARTRGSLQDGVAAVSAPIYGPLGNLVGALSVLGVLGFLDDSLDGPVVAQLRRAAMEVSVRLGYQAGQGSM</sequence>
<dbReference type="InterPro" id="IPR050707">
    <property type="entry name" value="HTH_MetabolicPath_Reg"/>
</dbReference>
<dbReference type="PANTHER" id="PTHR30136">
    <property type="entry name" value="HELIX-TURN-HELIX TRANSCRIPTIONAL REGULATOR, ICLR FAMILY"/>
    <property type="match status" value="1"/>
</dbReference>
<keyword evidence="3" id="KW-0804">Transcription</keyword>
<proteinExistence type="predicted"/>
<reference evidence="6 7" key="1">
    <citation type="journal article" date="2024" name="Int. J. Mol. Sci.">
        <title>Exploration of Alicyclobacillus spp. Genome in Search of Antibiotic Resistance.</title>
        <authorList>
            <person name="Bucka-Kolendo J."/>
            <person name="Kiousi D.E."/>
            <person name="Dekowska A."/>
            <person name="Mikolajczuk-Szczyrba A."/>
            <person name="Karadedos D.M."/>
            <person name="Michael P."/>
            <person name="Galanis A."/>
            <person name="Sokolowska B."/>
        </authorList>
    </citation>
    <scope>NUCLEOTIDE SEQUENCE [LARGE SCALE GENOMIC DNA]</scope>
    <source>
        <strain evidence="6 7">KKP 3000</strain>
    </source>
</reference>
<dbReference type="Pfam" id="PF01614">
    <property type="entry name" value="IclR_C"/>
    <property type="match status" value="1"/>
</dbReference>
<evidence type="ECO:0000256" key="1">
    <source>
        <dbReference type="ARBA" id="ARBA00023015"/>
    </source>
</evidence>
<accession>A0ABV5AGJ6</accession>
<dbReference type="EMBL" id="JBDXSU010000011">
    <property type="protein sequence ID" value="MFB5191392.1"/>
    <property type="molecule type" value="Genomic_DNA"/>
</dbReference>
<evidence type="ECO:0000313" key="6">
    <source>
        <dbReference type="EMBL" id="MFB5191392.1"/>
    </source>
</evidence>